<keyword evidence="3" id="KW-0864">Zinc transport</keyword>
<evidence type="ECO:0000313" key="9">
    <source>
        <dbReference type="EMBL" id="EEC47936.1"/>
    </source>
</evidence>
<keyword evidence="2 7" id="KW-0812">Transmembrane</keyword>
<reference evidence="9 10" key="1">
    <citation type="journal article" date="2008" name="Nature">
        <title>The Phaeodactylum genome reveals the evolutionary history of diatom genomes.</title>
        <authorList>
            <person name="Bowler C."/>
            <person name="Allen A.E."/>
            <person name="Badger J.H."/>
            <person name="Grimwood J."/>
            <person name="Jabbari K."/>
            <person name="Kuo A."/>
            <person name="Maheswari U."/>
            <person name="Martens C."/>
            <person name="Maumus F."/>
            <person name="Otillar R.P."/>
            <person name="Rayko E."/>
            <person name="Salamov A."/>
            <person name="Vandepoele K."/>
            <person name="Beszteri B."/>
            <person name="Gruber A."/>
            <person name="Heijde M."/>
            <person name="Katinka M."/>
            <person name="Mock T."/>
            <person name="Valentin K."/>
            <person name="Verret F."/>
            <person name="Berges J.A."/>
            <person name="Brownlee C."/>
            <person name="Cadoret J.P."/>
            <person name="Chiovitti A."/>
            <person name="Choi C.J."/>
            <person name="Coesel S."/>
            <person name="De Martino A."/>
            <person name="Detter J.C."/>
            <person name="Durkin C."/>
            <person name="Falciatore A."/>
            <person name="Fournet J."/>
            <person name="Haruta M."/>
            <person name="Huysman M.J."/>
            <person name="Jenkins B.D."/>
            <person name="Jiroutova K."/>
            <person name="Jorgensen R.E."/>
            <person name="Joubert Y."/>
            <person name="Kaplan A."/>
            <person name="Kroger N."/>
            <person name="Kroth P.G."/>
            <person name="La Roche J."/>
            <person name="Lindquist E."/>
            <person name="Lommer M."/>
            <person name="Martin-Jezequel V."/>
            <person name="Lopez P.J."/>
            <person name="Lucas S."/>
            <person name="Mangogna M."/>
            <person name="McGinnis K."/>
            <person name="Medlin L.K."/>
            <person name="Montsant A."/>
            <person name="Oudot-Le Secq M.P."/>
            <person name="Napoli C."/>
            <person name="Obornik M."/>
            <person name="Parker M.S."/>
            <person name="Petit J.L."/>
            <person name="Porcel B.M."/>
            <person name="Poulsen N."/>
            <person name="Robison M."/>
            <person name="Rychlewski L."/>
            <person name="Rynearson T.A."/>
            <person name="Schmutz J."/>
            <person name="Shapiro H."/>
            <person name="Siaut M."/>
            <person name="Stanley M."/>
            <person name="Sussman M.R."/>
            <person name="Taylor A.R."/>
            <person name="Vardi A."/>
            <person name="von Dassow P."/>
            <person name="Vyverman W."/>
            <person name="Willis A."/>
            <person name="Wyrwicz L.S."/>
            <person name="Rokhsar D.S."/>
            <person name="Weissenbach J."/>
            <person name="Armbrust E.V."/>
            <person name="Green B.R."/>
            <person name="Van de Peer Y."/>
            <person name="Grigoriev I.V."/>
        </authorList>
    </citation>
    <scope>NUCLEOTIDE SEQUENCE [LARGE SCALE GENOMIC DNA]</scope>
    <source>
        <strain evidence="9 10">CCAP 1055/1</strain>
    </source>
</reference>
<feature type="compositionally biased region" description="Polar residues" evidence="6">
    <location>
        <begin position="242"/>
        <end position="251"/>
    </location>
</feature>
<name>B7G0R7_PHATC</name>
<sequence length="381" mass="42227">MEDELQQQFFVNVTPTDDQELDTTPSWDKPDTLMSPKSSTCSNHKHQEIISSNHIPATSRTPEEASESVKTLSFPLSDENRSTDLDSNKDTNHTNSHSHLYYNQCPSNKRLLGTACISFMGFASFQMVFAFVAGSQSMLGDSAAMMVDAFTYGFNKLAEQQKNRDDKSSSKSTDVLSFRDRIRLNRKHNQNIPNVTIMLTFSIINLAIDVLNIFCFAKAKHLLGYATVEPKITPDRRGAKESWTSTQQMEESMTKEVRHIQGERYDEDDTIKEGFAHSHHDGTNLNMCSAYTHVFADTLRSLAIILAAGIALTVHSVKPEVADASAAVVVSGLILVSLVPLVRGLTRTASELCAIAAEVRQLTRKVDLLQSSRTTTVVDMG</sequence>
<dbReference type="PANTHER" id="PTHR11562:SF17">
    <property type="entry name" value="RE54080P-RELATED"/>
    <property type="match status" value="1"/>
</dbReference>
<keyword evidence="3" id="KW-0406">Ion transport</keyword>
<dbReference type="eggNOG" id="ENOG502SM7Y">
    <property type="taxonomic scope" value="Eukaryota"/>
</dbReference>
<keyword evidence="5 7" id="KW-0472">Membrane</keyword>
<feature type="domain" description="Cation efflux protein transmembrane" evidence="8">
    <location>
        <begin position="187"/>
        <end position="343"/>
    </location>
</feature>
<comment type="subcellular location">
    <subcellularLocation>
        <location evidence="1">Membrane</location>
        <topology evidence="1">Multi-pass membrane protein</topology>
    </subcellularLocation>
</comment>
<dbReference type="PaxDb" id="2850-Phatr54552"/>
<evidence type="ECO:0000256" key="3">
    <source>
        <dbReference type="ARBA" id="ARBA00022906"/>
    </source>
</evidence>
<feature type="transmembrane region" description="Helical" evidence="7">
    <location>
        <begin position="299"/>
        <end position="318"/>
    </location>
</feature>
<organism evidence="9 10">
    <name type="scientific">Phaeodactylum tricornutum (strain CCAP 1055/1)</name>
    <dbReference type="NCBI Taxonomy" id="556484"/>
    <lineage>
        <taxon>Eukaryota</taxon>
        <taxon>Sar</taxon>
        <taxon>Stramenopiles</taxon>
        <taxon>Ochrophyta</taxon>
        <taxon>Bacillariophyta</taxon>
        <taxon>Bacillariophyceae</taxon>
        <taxon>Bacillariophycidae</taxon>
        <taxon>Naviculales</taxon>
        <taxon>Phaeodactylaceae</taxon>
        <taxon>Phaeodactylum</taxon>
    </lineage>
</organism>
<dbReference type="InterPro" id="IPR027469">
    <property type="entry name" value="Cation_efflux_TMD_sf"/>
</dbReference>
<dbReference type="GO" id="GO:0005385">
    <property type="term" value="F:zinc ion transmembrane transporter activity"/>
    <property type="evidence" value="ECO:0007669"/>
    <property type="project" value="TreeGrafter"/>
</dbReference>
<dbReference type="Proteomes" id="UP000000759">
    <property type="component" value="Chromosome 9"/>
</dbReference>
<feature type="transmembrane region" description="Helical" evidence="7">
    <location>
        <begin position="111"/>
        <end position="133"/>
    </location>
</feature>
<feature type="transmembrane region" description="Helical" evidence="7">
    <location>
        <begin position="324"/>
        <end position="342"/>
    </location>
</feature>
<dbReference type="EMBL" id="CM000612">
    <property type="protein sequence ID" value="EEC47936.1"/>
    <property type="molecule type" value="Genomic_DNA"/>
</dbReference>
<dbReference type="PANTHER" id="PTHR11562">
    <property type="entry name" value="CATION EFFLUX PROTEIN/ ZINC TRANSPORTER"/>
    <property type="match status" value="1"/>
</dbReference>
<evidence type="ECO:0000313" key="10">
    <source>
        <dbReference type="Proteomes" id="UP000000759"/>
    </source>
</evidence>
<dbReference type="AlphaFoldDB" id="B7G0R7"/>
<keyword evidence="3" id="KW-0813">Transport</keyword>
<dbReference type="RefSeq" id="XP_002180528.1">
    <property type="nucleotide sequence ID" value="XM_002180492.1"/>
</dbReference>
<dbReference type="InterPro" id="IPR058533">
    <property type="entry name" value="Cation_efflux_TM"/>
</dbReference>
<dbReference type="Pfam" id="PF01545">
    <property type="entry name" value="Cation_efflux"/>
    <property type="match status" value="1"/>
</dbReference>
<proteinExistence type="predicted"/>
<dbReference type="Gene3D" id="1.20.1510.10">
    <property type="entry name" value="Cation efflux protein transmembrane domain"/>
    <property type="match status" value="1"/>
</dbReference>
<dbReference type="InterPro" id="IPR050681">
    <property type="entry name" value="CDF/SLC30A"/>
</dbReference>
<dbReference type="OrthoDB" id="47927at2759"/>
<feature type="compositionally biased region" description="Basic and acidic residues" evidence="6">
    <location>
        <begin position="78"/>
        <end position="92"/>
    </location>
</feature>
<dbReference type="STRING" id="556484.B7G0R7"/>
<dbReference type="SUPFAM" id="SSF161111">
    <property type="entry name" value="Cation efflux protein transmembrane domain-like"/>
    <property type="match status" value="1"/>
</dbReference>
<dbReference type="KEGG" id="pti:PHATRDRAFT_54552"/>
<evidence type="ECO:0000256" key="6">
    <source>
        <dbReference type="SAM" id="MobiDB-lite"/>
    </source>
</evidence>
<feature type="compositionally biased region" description="Polar residues" evidence="6">
    <location>
        <begin position="1"/>
        <end position="26"/>
    </location>
</feature>
<protein>
    <submittedName>
        <fullName evidence="9">Metal ion transporter</fullName>
    </submittedName>
</protein>
<evidence type="ECO:0000256" key="7">
    <source>
        <dbReference type="SAM" id="Phobius"/>
    </source>
</evidence>
<evidence type="ECO:0000259" key="8">
    <source>
        <dbReference type="Pfam" id="PF01545"/>
    </source>
</evidence>
<accession>B7G0R7</accession>
<dbReference type="GO" id="GO:0005886">
    <property type="term" value="C:plasma membrane"/>
    <property type="evidence" value="ECO:0007669"/>
    <property type="project" value="TreeGrafter"/>
</dbReference>
<evidence type="ECO:0000256" key="1">
    <source>
        <dbReference type="ARBA" id="ARBA00004141"/>
    </source>
</evidence>
<feature type="transmembrane region" description="Helical" evidence="7">
    <location>
        <begin position="195"/>
        <end position="217"/>
    </location>
</feature>
<keyword evidence="4 7" id="KW-1133">Transmembrane helix</keyword>
<feature type="region of interest" description="Disordered" evidence="6">
    <location>
        <begin position="236"/>
        <end position="257"/>
    </location>
</feature>
<reference evidence="10" key="2">
    <citation type="submission" date="2008-08" db="EMBL/GenBank/DDBJ databases">
        <authorList>
            <consortium name="Diatom Consortium"/>
            <person name="Grigoriev I."/>
            <person name="Grimwood J."/>
            <person name="Kuo A."/>
            <person name="Otillar R.P."/>
            <person name="Salamov A."/>
            <person name="Detter J.C."/>
            <person name="Lindquist E."/>
            <person name="Shapiro H."/>
            <person name="Lucas S."/>
            <person name="Glavina del Rio T."/>
            <person name="Pitluck S."/>
            <person name="Rokhsar D."/>
            <person name="Bowler C."/>
        </authorList>
    </citation>
    <scope>GENOME REANNOTATION</scope>
    <source>
        <strain evidence="10">CCAP 1055/1</strain>
    </source>
</reference>
<evidence type="ECO:0000256" key="4">
    <source>
        <dbReference type="ARBA" id="ARBA00022989"/>
    </source>
</evidence>
<dbReference type="InParanoid" id="B7G0R7"/>
<keyword evidence="10" id="KW-1185">Reference proteome</keyword>
<evidence type="ECO:0000256" key="5">
    <source>
        <dbReference type="ARBA" id="ARBA00023136"/>
    </source>
</evidence>
<feature type="compositionally biased region" description="Polar residues" evidence="6">
    <location>
        <begin position="49"/>
        <end position="60"/>
    </location>
</feature>
<feature type="region of interest" description="Disordered" evidence="6">
    <location>
        <begin position="1"/>
        <end position="96"/>
    </location>
</feature>
<evidence type="ECO:0000256" key="2">
    <source>
        <dbReference type="ARBA" id="ARBA00022692"/>
    </source>
</evidence>
<dbReference type="GeneID" id="7201493"/>
<gene>
    <name evidence="9" type="ORF">PHATRDRAFT_54552</name>
</gene>
<keyword evidence="3" id="KW-0862">Zinc</keyword>